<dbReference type="PROSITE" id="PS50222">
    <property type="entry name" value="EF_HAND_2"/>
    <property type="match status" value="1"/>
</dbReference>
<feature type="signal peptide" evidence="1">
    <location>
        <begin position="1"/>
        <end position="23"/>
    </location>
</feature>
<keyword evidence="1" id="KW-0732">Signal</keyword>
<evidence type="ECO:0000313" key="3">
    <source>
        <dbReference type="EMBL" id="GAA3898814.1"/>
    </source>
</evidence>
<dbReference type="SUPFAM" id="SSF47473">
    <property type="entry name" value="EF-hand"/>
    <property type="match status" value="1"/>
</dbReference>
<feature type="chain" id="PRO_5046768641" description="EF-hand domain-containing protein" evidence="1">
    <location>
        <begin position="24"/>
        <end position="165"/>
    </location>
</feature>
<dbReference type="RefSeq" id="WP_344699265.1">
    <property type="nucleotide sequence ID" value="NZ_BAABBM010000001.1"/>
</dbReference>
<gene>
    <name evidence="3" type="ORF">GCM10022276_17170</name>
</gene>
<evidence type="ECO:0000313" key="4">
    <source>
        <dbReference type="Proteomes" id="UP001500827"/>
    </source>
</evidence>
<dbReference type="PANTHER" id="PTHR10827:SF85">
    <property type="entry name" value="CALCIUM-BINDING PROTEIN"/>
    <property type="match status" value="1"/>
</dbReference>
<evidence type="ECO:0000259" key="2">
    <source>
        <dbReference type="PROSITE" id="PS50222"/>
    </source>
</evidence>
<proteinExistence type="predicted"/>
<keyword evidence="4" id="KW-1185">Reference proteome</keyword>
<dbReference type="Pfam" id="PF13499">
    <property type="entry name" value="EF-hand_7"/>
    <property type="match status" value="1"/>
</dbReference>
<dbReference type="Gene3D" id="1.10.238.10">
    <property type="entry name" value="EF-hand"/>
    <property type="match status" value="2"/>
</dbReference>
<dbReference type="PROSITE" id="PS00018">
    <property type="entry name" value="EF_HAND_1"/>
    <property type="match status" value="3"/>
</dbReference>
<dbReference type="SMART" id="SM00054">
    <property type="entry name" value="EFh"/>
    <property type="match status" value="3"/>
</dbReference>
<comment type="caution">
    <text evidence="3">The sequence shown here is derived from an EMBL/GenBank/DDBJ whole genome shotgun (WGS) entry which is preliminary data.</text>
</comment>
<dbReference type="CDD" id="cd00051">
    <property type="entry name" value="EFh"/>
    <property type="match status" value="1"/>
</dbReference>
<sequence>MLKSYIFAAAAFAVPAAPAAAQAQGAAPQTIKKADLIARADAAFAADDTNKDGSLNAAEIQAEQSKELEQVRAQLAARIKAAFTQLDTNKDGQLSLQEFSASVPAIKINETPQQVLQKLDTNKDGKISAAEFRAPRVAAFDRADANKDGVVTMEEAQRAAAAQRK</sequence>
<feature type="domain" description="EF-hand" evidence="2">
    <location>
        <begin position="74"/>
        <end position="109"/>
    </location>
</feature>
<dbReference type="PANTHER" id="PTHR10827">
    <property type="entry name" value="RETICULOCALBIN"/>
    <property type="match status" value="1"/>
</dbReference>
<dbReference type="InterPro" id="IPR011992">
    <property type="entry name" value="EF-hand-dom_pair"/>
</dbReference>
<reference evidence="4" key="1">
    <citation type="journal article" date="2019" name="Int. J. Syst. Evol. Microbiol.">
        <title>The Global Catalogue of Microorganisms (GCM) 10K type strain sequencing project: providing services to taxonomists for standard genome sequencing and annotation.</title>
        <authorList>
            <consortium name="The Broad Institute Genomics Platform"/>
            <consortium name="The Broad Institute Genome Sequencing Center for Infectious Disease"/>
            <person name="Wu L."/>
            <person name="Ma J."/>
        </authorList>
    </citation>
    <scope>NUCLEOTIDE SEQUENCE [LARGE SCALE GENOMIC DNA]</scope>
    <source>
        <strain evidence="4">JCM 17543</strain>
    </source>
</reference>
<accession>A0ABP7LFU2</accession>
<dbReference type="Pfam" id="PF13202">
    <property type="entry name" value="EF-hand_5"/>
    <property type="match status" value="2"/>
</dbReference>
<name>A0ABP7LFU2_9SPHN</name>
<organism evidence="3 4">
    <name type="scientific">Sphingomonas limnosediminicola</name>
    <dbReference type="NCBI Taxonomy" id="940133"/>
    <lineage>
        <taxon>Bacteria</taxon>
        <taxon>Pseudomonadati</taxon>
        <taxon>Pseudomonadota</taxon>
        <taxon>Alphaproteobacteria</taxon>
        <taxon>Sphingomonadales</taxon>
        <taxon>Sphingomonadaceae</taxon>
        <taxon>Sphingomonas</taxon>
    </lineage>
</organism>
<dbReference type="InterPro" id="IPR018247">
    <property type="entry name" value="EF_Hand_1_Ca_BS"/>
</dbReference>
<dbReference type="EMBL" id="BAABBM010000001">
    <property type="protein sequence ID" value="GAA3898814.1"/>
    <property type="molecule type" value="Genomic_DNA"/>
</dbReference>
<evidence type="ECO:0000256" key="1">
    <source>
        <dbReference type="SAM" id="SignalP"/>
    </source>
</evidence>
<dbReference type="InterPro" id="IPR002048">
    <property type="entry name" value="EF_hand_dom"/>
</dbReference>
<protein>
    <recommendedName>
        <fullName evidence="2">EF-hand domain-containing protein</fullName>
    </recommendedName>
</protein>
<dbReference type="Proteomes" id="UP001500827">
    <property type="component" value="Unassembled WGS sequence"/>
</dbReference>